<accession>A0A4V3DE38</accession>
<dbReference type="RefSeq" id="WP_133583307.1">
    <property type="nucleotide sequence ID" value="NZ_SNYV01000011.1"/>
</dbReference>
<dbReference type="Proteomes" id="UP000295292">
    <property type="component" value="Unassembled WGS sequence"/>
</dbReference>
<dbReference type="CDD" id="cd08948">
    <property type="entry name" value="5beta-POR_like_SDR_a"/>
    <property type="match status" value="1"/>
</dbReference>
<dbReference type="OrthoDB" id="4392084at2"/>
<feature type="domain" description="PRISE-like Rossmann-fold" evidence="1">
    <location>
        <begin position="66"/>
        <end position="355"/>
    </location>
</feature>
<evidence type="ECO:0000313" key="2">
    <source>
        <dbReference type="EMBL" id="TDQ79519.1"/>
    </source>
</evidence>
<evidence type="ECO:0000313" key="3">
    <source>
        <dbReference type="Proteomes" id="UP000295292"/>
    </source>
</evidence>
<dbReference type="Gene3D" id="3.40.50.720">
    <property type="entry name" value="NAD(P)-binding Rossmann-like Domain"/>
    <property type="match status" value="1"/>
</dbReference>
<proteinExistence type="predicted"/>
<reference evidence="2 3" key="1">
    <citation type="submission" date="2019-03" db="EMBL/GenBank/DDBJ databases">
        <title>Genomic Encyclopedia of Archaeal and Bacterial Type Strains, Phase II (KMG-II): from individual species to whole genera.</title>
        <authorList>
            <person name="Goeker M."/>
        </authorList>
    </citation>
    <scope>NUCLEOTIDE SEQUENCE [LARGE SCALE GENOMIC DNA]</scope>
    <source>
        <strain evidence="2 3">DSM 28353</strain>
    </source>
</reference>
<keyword evidence="3" id="KW-1185">Reference proteome</keyword>
<dbReference type="SUPFAM" id="SSF51735">
    <property type="entry name" value="NAD(P)-binding Rossmann-fold domains"/>
    <property type="match status" value="1"/>
</dbReference>
<dbReference type="InterPro" id="IPR055222">
    <property type="entry name" value="PRISE-like_Rossmann-fold"/>
</dbReference>
<dbReference type="Pfam" id="PF22917">
    <property type="entry name" value="PRISE"/>
    <property type="match status" value="1"/>
</dbReference>
<dbReference type="InterPro" id="IPR036291">
    <property type="entry name" value="NAD(P)-bd_dom_sf"/>
</dbReference>
<dbReference type="EMBL" id="SNYV01000011">
    <property type="protein sequence ID" value="TDQ79519.1"/>
    <property type="molecule type" value="Genomic_DNA"/>
</dbReference>
<name>A0A4V3DE38_9SPHI</name>
<evidence type="ECO:0000259" key="1">
    <source>
        <dbReference type="Pfam" id="PF22917"/>
    </source>
</evidence>
<comment type="caution">
    <text evidence="2">The sequence shown here is derived from an EMBL/GenBank/DDBJ whole genome shotgun (WGS) entry which is preliminary data.</text>
</comment>
<gene>
    <name evidence="2" type="ORF">CLV99_0961</name>
</gene>
<organism evidence="2 3">
    <name type="scientific">Sphingobacterium yanglingense</name>
    <dbReference type="NCBI Taxonomy" id="1437280"/>
    <lineage>
        <taxon>Bacteria</taxon>
        <taxon>Pseudomonadati</taxon>
        <taxon>Bacteroidota</taxon>
        <taxon>Sphingobacteriia</taxon>
        <taxon>Sphingobacteriales</taxon>
        <taxon>Sphingobacteriaceae</taxon>
        <taxon>Sphingobacterium</taxon>
    </lineage>
</organism>
<protein>
    <submittedName>
        <fullName evidence="2">Nucleoside-diphosphate-sugar epimerase</fullName>
    </submittedName>
</protein>
<sequence length="355" mass="40347">MDRVALVIGSTGITGSNLTKELLKQGWQTYGLARNPLRNETGVLPVKADLLDIVNLESALQEVNPTHIFFTTWMRMESEEQNIIVNSSMVQNLLTVVSKKRTVRHVALVTGLKHYLGPFESYATKGSLPETPIREDQPRLSYPNFYYAQEDEVYKAATRDGLTWSIHRPHTVIGHAIGNLMNMGITLAIYASLCKHAQIPFVFPGSEAQWNGLSDVTDARILAEQIVWAADTPAAANEAFNIANGDLFRWSWLWKEIAAWFDIPYIGYDSEIKPLEEAMKDKAPLWRELAERHQLVEPDITELTSAWHTDLDLGRPIEVMTDMSNSRRLGFTAYYNTRDSFYQLFEKLRSDKIIP</sequence>
<dbReference type="PANTHER" id="PTHR32487">
    <property type="entry name" value="3-OXO-DELTA(4,5)-STEROID 5-BETA-REDUCTASE"/>
    <property type="match status" value="1"/>
</dbReference>
<dbReference type="PANTHER" id="PTHR32487:SF0">
    <property type="entry name" value="3-OXO-DELTA(4,5)-STEROID 5-BETA-REDUCTASE"/>
    <property type="match status" value="1"/>
</dbReference>
<dbReference type="AlphaFoldDB" id="A0A4V3DE38"/>